<dbReference type="AlphaFoldDB" id="A0ABD3LC14"/>
<dbReference type="SMART" id="SM00575">
    <property type="entry name" value="ZnF_PMZ"/>
    <property type="match status" value="1"/>
</dbReference>
<comment type="subcellular location">
    <subcellularLocation>
        <location evidence="6">Nucleus</location>
    </subcellularLocation>
</comment>
<dbReference type="PANTHER" id="PTHR31669">
    <property type="entry name" value="PROTEIN FAR1-RELATED SEQUENCE 10-RELATED"/>
    <property type="match status" value="1"/>
</dbReference>
<keyword evidence="4 6" id="KW-0862">Zinc</keyword>
<gene>
    <name evidence="8" type="ORF">ACJRO7_010387</name>
</gene>
<feature type="domain" description="SWIM-type" evidence="7">
    <location>
        <begin position="378"/>
        <end position="414"/>
    </location>
</feature>
<dbReference type="PANTHER" id="PTHR31669:SF149">
    <property type="entry name" value="PROTEIN FAR1-RELATED SEQUENCE 12-RELATED"/>
    <property type="match status" value="1"/>
</dbReference>
<dbReference type="InterPro" id="IPR006564">
    <property type="entry name" value="Znf_PMZ"/>
</dbReference>
<evidence type="ECO:0000256" key="2">
    <source>
        <dbReference type="ARBA" id="ARBA00022723"/>
    </source>
</evidence>
<dbReference type="EMBL" id="JBJKBG010000002">
    <property type="protein sequence ID" value="KAL3749274.1"/>
    <property type="molecule type" value="Genomic_DNA"/>
</dbReference>
<reference evidence="8 9" key="1">
    <citation type="submission" date="2024-11" db="EMBL/GenBank/DDBJ databases">
        <title>Chromosome-level genome assembly of Eucalyptus globulus Labill. provides insights into its genome evolution.</title>
        <authorList>
            <person name="Li X."/>
        </authorList>
    </citation>
    <scope>NUCLEOTIDE SEQUENCE [LARGE SCALE GENOMIC DNA]</scope>
    <source>
        <strain evidence="8">CL2024</strain>
        <tissue evidence="8">Fresh tender leaves</tissue>
    </source>
</reference>
<keyword evidence="2 6" id="KW-0479">Metal-binding</keyword>
<comment type="similarity">
    <text evidence="1 6">Belongs to the FHY3/FAR1 family.</text>
</comment>
<keyword evidence="9" id="KW-1185">Reference proteome</keyword>
<dbReference type="GO" id="GO:0006355">
    <property type="term" value="P:regulation of DNA-templated transcription"/>
    <property type="evidence" value="ECO:0007669"/>
    <property type="project" value="UniProtKB-UniRule"/>
</dbReference>
<dbReference type="Pfam" id="PF10551">
    <property type="entry name" value="MULE"/>
    <property type="match status" value="1"/>
</dbReference>
<dbReference type="InterPro" id="IPR031052">
    <property type="entry name" value="FHY3/FAR1"/>
</dbReference>
<proteinExistence type="inferred from homology"/>
<dbReference type="Proteomes" id="UP001634007">
    <property type="component" value="Unassembled WGS sequence"/>
</dbReference>
<protein>
    <recommendedName>
        <fullName evidence="6">Protein FAR1-RELATED SEQUENCE</fullName>
    </recommendedName>
</protein>
<comment type="function">
    <text evidence="6">Putative transcription activator involved in regulating light control of development.</text>
</comment>
<sequence>MVWSRVDRLVCNGRFVCWKEGFQINSRTGRPAFIRVKKSDSGKWENHPANSRCKSSATTARVVDLCLKLVPYAGLKLDLANEAYQYYDTYAGNVEFRVCISQLIHTAMRIKRHDNGRWIVDRYQLEHNHELEMQMKANKGSASRKLCRFTCSQFGDTIIFYASYSQNNYVVPFATFVGVNHHKQLVLLGCALVADELKESFIWLFKTWLRAMSGCHPKLIIADQDYYILQKIAQVFPSSHHRFSIILSPLSSDCKYEYEKCVYQSHIAGEFDVAWDAPQQIWPEGKCLAEGNQMWLKEIYEKHENCVPLYLYAYFDPYLNSQVSLEEFVVRYEQGLEQRCVFQRELRQSCSYLRAKIHEQGAIRRYLIRKCGNKSQKHIVTFCLSNLHVSCGCRMFKLEAVLCGHALRLFQILDIREFPSHYILHRWMSCAEYGTMHDLKSGNSSHENKAKIIWKFGATSFEKYKLAHEIMHEGGRKLCWQR</sequence>
<evidence type="ECO:0000313" key="9">
    <source>
        <dbReference type="Proteomes" id="UP001634007"/>
    </source>
</evidence>
<dbReference type="InterPro" id="IPR007527">
    <property type="entry name" value="Znf_SWIM"/>
</dbReference>
<name>A0ABD3LC14_EUCGL</name>
<evidence type="ECO:0000256" key="6">
    <source>
        <dbReference type="RuleBase" id="RU367018"/>
    </source>
</evidence>
<dbReference type="InterPro" id="IPR018289">
    <property type="entry name" value="MULE_transposase_dom"/>
</dbReference>
<evidence type="ECO:0000256" key="4">
    <source>
        <dbReference type="ARBA" id="ARBA00022833"/>
    </source>
</evidence>
<keyword evidence="3 5" id="KW-0863">Zinc-finger</keyword>
<dbReference type="PROSITE" id="PS50966">
    <property type="entry name" value="ZF_SWIM"/>
    <property type="match status" value="1"/>
</dbReference>
<dbReference type="GO" id="GO:0008270">
    <property type="term" value="F:zinc ion binding"/>
    <property type="evidence" value="ECO:0007669"/>
    <property type="project" value="UniProtKB-UniRule"/>
</dbReference>
<evidence type="ECO:0000259" key="7">
    <source>
        <dbReference type="PROSITE" id="PS50966"/>
    </source>
</evidence>
<evidence type="ECO:0000313" key="8">
    <source>
        <dbReference type="EMBL" id="KAL3749274.1"/>
    </source>
</evidence>
<evidence type="ECO:0000256" key="1">
    <source>
        <dbReference type="ARBA" id="ARBA00005889"/>
    </source>
</evidence>
<accession>A0ABD3LC14</accession>
<organism evidence="8 9">
    <name type="scientific">Eucalyptus globulus</name>
    <name type="common">Tasmanian blue gum</name>
    <dbReference type="NCBI Taxonomy" id="34317"/>
    <lineage>
        <taxon>Eukaryota</taxon>
        <taxon>Viridiplantae</taxon>
        <taxon>Streptophyta</taxon>
        <taxon>Embryophyta</taxon>
        <taxon>Tracheophyta</taxon>
        <taxon>Spermatophyta</taxon>
        <taxon>Magnoliopsida</taxon>
        <taxon>eudicotyledons</taxon>
        <taxon>Gunneridae</taxon>
        <taxon>Pentapetalae</taxon>
        <taxon>rosids</taxon>
        <taxon>malvids</taxon>
        <taxon>Myrtales</taxon>
        <taxon>Myrtaceae</taxon>
        <taxon>Myrtoideae</taxon>
        <taxon>Eucalypteae</taxon>
        <taxon>Eucalyptus</taxon>
    </lineage>
</organism>
<dbReference type="GO" id="GO:0005634">
    <property type="term" value="C:nucleus"/>
    <property type="evidence" value="ECO:0007669"/>
    <property type="project" value="UniProtKB-SubCell"/>
</dbReference>
<comment type="caution">
    <text evidence="8">The sequence shown here is derived from an EMBL/GenBank/DDBJ whole genome shotgun (WGS) entry which is preliminary data.</text>
</comment>
<evidence type="ECO:0000256" key="3">
    <source>
        <dbReference type="ARBA" id="ARBA00022771"/>
    </source>
</evidence>
<evidence type="ECO:0000256" key="5">
    <source>
        <dbReference type="PROSITE-ProRule" id="PRU00325"/>
    </source>
</evidence>
<keyword evidence="6" id="KW-0539">Nucleus</keyword>